<dbReference type="InterPro" id="IPR012001">
    <property type="entry name" value="Thiamin_PyroP_enz_TPP-bd_dom"/>
</dbReference>
<dbReference type="AlphaFoldDB" id="M0AZ63"/>
<dbReference type="GO" id="GO:0006082">
    <property type="term" value="P:organic acid metabolic process"/>
    <property type="evidence" value="ECO:0007669"/>
    <property type="project" value="UniProtKB-ARBA"/>
</dbReference>
<proteinExistence type="inferred from homology"/>
<gene>
    <name evidence="3" type="ORF">C481_08626</name>
</gene>
<evidence type="ECO:0000256" key="1">
    <source>
        <dbReference type="ARBA" id="ARBA00007812"/>
    </source>
</evidence>
<dbReference type="Gene3D" id="3.40.50.970">
    <property type="match status" value="1"/>
</dbReference>
<organism evidence="3 4">
    <name type="scientific">Natrialba asiatica (strain ATCC 700177 / DSM 12278 / JCM 9576 / FERM P-10747 / NBRC 102637 / 172P1)</name>
    <dbReference type="NCBI Taxonomy" id="29540"/>
    <lineage>
        <taxon>Archaea</taxon>
        <taxon>Methanobacteriati</taxon>
        <taxon>Methanobacteriota</taxon>
        <taxon>Stenosarchaea group</taxon>
        <taxon>Halobacteria</taxon>
        <taxon>Halobacteriales</taxon>
        <taxon>Natrialbaceae</taxon>
        <taxon>Natrialba</taxon>
    </lineage>
</organism>
<sequence length="136" mass="14143">MGYTGADLLVDSLESYGVTHLFGNPGTTELPLMQSVVDSELEYVLGLHEDVAVGAAAGYAMRRRHHANAAPGETRTARAAVLPLGVANLHLAGGLAHGLGNLYNAKISGAPVLLTAGTHSRDFQQEEPILSGDLVS</sequence>
<dbReference type="GO" id="GO:0044272">
    <property type="term" value="P:sulfur compound biosynthetic process"/>
    <property type="evidence" value="ECO:0007669"/>
    <property type="project" value="UniProtKB-ARBA"/>
</dbReference>
<dbReference type="GO" id="GO:0003984">
    <property type="term" value="F:acetolactate synthase activity"/>
    <property type="evidence" value="ECO:0007669"/>
    <property type="project" value="TreeGrafter"/>
</dbReference>
<dbReference type="PANTHER" id="PTHR18968:SF133">
    <property type="entry name" value="BENZOYLFORMATE DECARBOXYLASE"/>
    <property type="match status" value="1"/>
</dbReference>
<protein>
    <submittedName>
        <fullName evidence="3">Thiamine pyrophosphate domain-containing TPP-binding protein</fullName>
    </submittedName>
</protein>
<dbReference type="eggNOG" id="arCOG03656">
    <property type="taxonomic scope" value="Archaea"/>
</dbReference>
<feature type="non-terminal residue" evidence="3">
    <location>
        <position position="136"/>
    </location>
</feature>
<dbReference type="STRING" id="29540.C481_08626"/>
<comment type="similarity">
    <text evidence="1">Belongs to the TPP enzyme family.</text>
</comment>
<dbReference type="GO" id="GO:0050660">
    <property type="term" value="F:flavin adenine dinucleotide binding"/>
    <property type="evidence" value="ECO:0007669"/>
    <property type="project" value="TreeGrafter"/>
</dbReference>
<evidence type="ECO:0000313" key="3">
    <source>
        <dbReference type="EMBL" id="ELZ02719.1"/>
    </source>
</evidence>
<evidence type="ECO:0000313" key="4">
    <source>
        <dbReference type="Proteomes" id="UP000011554"/>
    </source>
</evidence>
<dbReference type="InterPro" id="IPR029061">
    <property type="entry name" value="THDP-binding"/>
</dbReference>
<feature type="domain" description="Thiamine pyrophosphate enzyme N-terminal TPP-binding" evidence="2">
    <location>
        <begin position="4"/>
        <end position="125"/>
    </location>
</feature>
<dbReference type="GO" id="GO:0030976">
    <property type="term" value="F:thiamine pyrophosphate binding"/>
    <property type="evidence" value="ECO:0007669"/>
    <property type="project" value="InterPro"/>
</dbReference>
<dbReference type="SUPFAM" id="SSF52518">
    <property type="entry name" value="Thiamin diphosphate-binding fold (THDP-binding)"/>
    <property type="match status" value="1"/>
</dbReference>
<dbReference type="Proteomes" id="UP000011554">
    <property type="component" value="Unassembled WGS sequence"/>
</dbReference>
<dbReference type="Pfam" id="PF02776">
    <property type="entry name" value="TPP_enzyme_N"/>
    <property type="match status" value="1"/>
</dbReference>
<name>M0AZ63_NATA1</name>
<dbReference type="PANTHER" id="PTHR18968">
    <property type="entry name" value="THIAMINE PYROPHOSPHATE ENZYMES"/>
    <property type="match status" value="1"/>
</dbReference>
<keyword evidence="4" id="KW-1185">Reference proteome</keyword>
<evidence type="ECO:0000259" key="2">
    <source>
        <dbReference type="Pfam" id="PF02776"/>
    </source>
</evidence>
<dbReference type="EMBL" id="AOIO01000021">
    <property type="protein sequence ID" value="ELZ02719.1"/>
    <property type="molecule type" value="Genomic_DNA"/>
</dbReference>
<dbReference type="RefSeq" id="WP_006108757.1">
    <property type="nucleotide sequence ID" value="NZ_AOIO01000021.1"/>
</dbReference>
<dbReference type="InterPro" id="IPR045229">
    <property type="entry name" value="TPP_enz"/>
</dbReference>
<dbReference type="CDD" id="cd07035">
    <property type="entry name" value="TPP_PYR_POX_like"/>
    <property type="match status" value="1"/>
</dbReference>
<comment type="caution">
    <text evidence="3">The sequence shown here is derived from an EMBL/GenBank/DDBJ whole genome shotgun (WGS) entry which is preliminary data.</text>
</comment>
<reference evidence="3 4" key="1">
    <citation type="journal article" date="2014" name="PLoS Genet.">
        <title>Phylogenetically driven sequencing of extremely halophilic archaea reveals strategies for static and dynamic osmo-response.</title>
        <authorList>
            <person name="Becker E.A."/>
            <person name="Seitzer P.M."/>
            <person name="Tritt A."/>
            <person name="Larsen D."/>
            <person name="Krusor M."/>
            <person name="Yao A.I."/>
            <person name="Wu D."/>
            <person name="Madern D."/>
            <person name="Eisen J.A."/>
            <person name="Darling A.E."/>
            <person name="Facciotti M.T."/>
        </authorList>
    </citation>
    <scope>NUCLEOTIDE SEQUENCE [LARGE SCALE GENOMIC DNA]</scope>
    <source>
        <strain evidence="3 4">DSM 12278</strain>
    </source>
</reference>
<accession>M0AZ63</accession>